<dbReference type="EMBL" id="LK391969">
    <property type="protein sequence ID" value="CEF28114.1"/>
    <property type="molecule type" value="Genomic_DNA"/>
</dbReference>
<gene>
    <name evidence="1" type="ORF">BN1049_03101</name>
</gene>
<dbReference type="EMBL" id="LM997413">
    <property type="protein sequence ID" value="CEA06840.1"/>
    <property type="molecule type" value="Genomic_DNA"/>
</dbReference>
<sequence>MSKAASAKDVSQCENNLQTFVDVSIITRYPMSRFRILSSSFQLILCSIEVPRPCLSSQFALP</sequence>
<organism evidence="1">
    <name type="scientific">Pseudomonas saudimassiliensis</name>
    <dbReference type="NCBI Taxonomy" id="1461581"/>
    <lineage>
        <taxon>Bacteria</taxon>
        <taxon>Pseudomonadati</taxon>
        <taxon>Pseudomonadota</taxon>
        <taxon>Gammaproteobacteria</taxon>
        <taxon>Pseudomonadales</taxon>
        <taxon>Pseudomonadaceae</taxon>
        <taxon>Pseudomonas</taxon>
    </lineage>
</organism>
<dbReference type="AlphaFoldDB" id="A0A078MKN8"/>
<proteinExistence type="predicted"/>
<accession>A0A078MKN8</accession>
<evidence type="ECO:0000313" key="1">
    <source>
        <dbReference type="EMBL" id="CEA06840.1"/>
    </source>
</evidence>
<protein>
    <submittedName>
        <fullName evidence="1">Uncharacterized protein</fullName>
    </submittedName>
</protein>
<name>A0A078MKN8_9PSED</name>
<reference evidence="1" key="1">
    <citation type="submission" date="2014-07" db="EMBL/GenBank/DDBJ databases">
        <authorList>
            <person name="Urmite Genomes Urmite Genomes"/>
        </authorList>
    </citation>
    <scope>NUCLEOTIDE SEQUENCE</scope>
    <source>
        <strain evidence="1">12M76_air</strain>
    </source>
</reference>